<evidence type="ECO:0000259" key="3">
    <source>
        <dbReference type="PROSITE" id="PS50206"/>
    </source>
</evidence>
<sequence>MVMESKVLISVKELKQILNKVTLLDCRYRLTEPDYGFNEFVKSHIPGAFFMDLNSHLASEVKLTGGRHPLPDIDILKTRLEEVGITNDTSIVCYDDNLSGAGRCWFLLKYMGILNVRVLNGGFDEWNKFGLVVESGPERKVPPGHIDVKLNSDLIATHEDILNQSNKHKIIDARETYRYEGRKEPIDKIAGRIPGAINIPYTELMNGTVMKRKDELKKLLNGLQDGDILYCGSGVTSCVNFLAMEYIGIRPKLYVGSYSDWISRDLDVERDQD</sequence>
<proteinExistence type="predicted"/>
<dbReference type="PANTHER" id="PTHR11364:SF27">
    <property type="entry name" value="SULFURTRANSFERASE"/>
    <property type="match status" value="1"/>
</dbReference>
<feature type="domain" description="Rhodanese" evidence="3">
    <location>
        <begin position="17"/>
        <end position="135"/>
    </location>
</feature>
<dbReference type="Proteomes" id="UP000195607">
    <property type="component" value="Chromosome I"/>
</dbReference>
<name>A0A1N5UAG6_9ARCH</name>
<dbReference type="PROSITE" id="PS50206">
    <property type="entry name" value="RHODANESE_3"/>
    <property type="match status" value="2"/>
</dbReference>
<dbReference type="AlphaFoldDB" id="A0A1N5UAG6"/>
<dbReference type="EMBL" id="LT719092">
    <property type="protein sequence ID" value="SJK84698.1"/>
    <property type="molecule type" value="Genomic_DNA"/>
</dbReference>
<dbReference type="KEGG" id="cdiv:CPM_0851"/>
<evidence type="ECO:0000256" key="2">
    <source>
        <dbReference type="ARBA" id="ARBA00022737"/>
    </source>
</evidence>
<dbReference type="STRING" id="1673428.CPM_0851"/>
<dbReference type="PANTHER" id="PTHR11364">
    <property type="entry name" value="THIOSULFATE SULFERTANSFERASE"/>
    <property type="match status" value="1"/>
</dbReference>
<evidence type="ECO:0000313" key="5">
    <source>
        <dbReference type="EMBL" id="SJK84698.1"/>
    </source>
</evidence>
<reference evidence="6" key="3">
    <citation type="submission" date="2016-06" db="EMBL/GenBank/DDBJ databases">
        <authorList>
            <person name="Toshchakov V.S."/>
        </authorList>
    </citation>
    <scope>NUCLEOTIDE SEQUENCE [LARGE SCALE GENOMIC DNA]</scope>
    <source>
        <strain>PM4 (JCM 30641</strain>
        <strain evidence="6">\VKM B-2940)</strain>
    </source>
</reference>
<organism evidence="4 7">
    <name type="scientific">Cuniculiplasma divulgatum</name>
    <dbReference type="NCBI Taxonomy" id="1673428"/>
    <lineage>
        <taxon>Archaea</taxon>
        <taxon>Methanobacteriati</taxon>
        <taxon>Thermoplasmatota</taxon>
        <taxon>Thermoplasmata</taxon>
        <taxon>Thermoplasmatales</taxon>
        <taxon>Cuniculiplasmataceae</taxon>
        <taxon>Cuniculiplasma</taxon>
    </lineage>
</organism>
<dbReference type="EMBL" id="LT671858">
    <property type="protein sequence ID" value="SIM57255.1"/>
    <property type="molecule type" value="Genomic_DNA"/>
</dbReference>
<dbReference type="SMART" id="SM00450">
    <property type="entry name" value="RHOD"/>
    <property type="match status" value="2"/>
</dbReference>
<evidence type="ECO:0000256" key="1">
    <source>
        <dbReference type="ARBA" id="ARBA00022679"/>
    </source>
</evidence>
<accession>A0A1N5UAG6</accession>
<dbReference type="InterPro" id="IPR045078">
    <property type="entry name" value="TST/MPST-like"/>
</dbReference>
<gene>
    <name evidence="5" type="ORF">CPM_0851</name>
    <name evidence="4" type="ORF">CSP5_0854</name>
</gene>
<protein>
    <submittedName>
        <fullName evidence="4">Rhodanese-related sulfurtransferase</fullName>
    </submittedName>
</protein>
<evidence type="ECO:0000313" key="4">
    <source>
        <dbReference type="EMBL" id="SIM57255.1"/>
    </source>
</evidence>
<dbReference type="InterPro" id="IPR036873">
    <property type="entry name" value="Rhodanese-like_dom_sf"/>
</dbReference>
<reference evidence="4 7" key="1">
    <citation type="submission" date="2016-04" db="EMBL/GenBank/DDBJ databases">
        <authorList>
            <person name="Evans L.H."/>
            <person name="Alamgir A."/>
            <person name="Owens N."/>
            <person name="Weber N.D."/>
            <person name="Virtaneva K."/>
            <person name="Barbian K."/>
            <person name="Babar A."/>
            <person name="Rosenke K."/>
        </authorList>
    </citation>
    <scope>NUCLEOTIDE SEQUENCE [LARGE SCALE GENOMIC DNA]</scope>
    <source>
        <strain evidence="4">S5</strain>
        <strain evidence="7">S5(T) (JCM 30642 \VKM B-2941)</strain>
    </source>
</reference>
<evidence type="ECO:0000313" key="7">
    <source>
        <dbReference type="Proteomes" id="UP000195607"/>
    </source>
</evidence>
<reference evidence="5" key="2">
    <citation type="submission" date="2016-06" db="EMBL/GenBank/DDBJ databases">
        <authorList>
            <person name="Olsen C.W."/>
            <person name="Carey S."/>
            <person name="Hinshaw L."/>
            <person name="Karasin A.I."/>
        </authorList>
    </citation>
    <scope>NUCLEOTIDE SEQUENCE [LARGE SCALE GENOMIC DNA]</scope>
    <source>
        <strain evidence="5">PM4</strain>
    </source>
</reference>
<dbReference type="Pfam" id="PF00581">
    <property type="entry name" value="Rhodanese"/>
    <property type="match status" value="2"/>
</dbReference>
<keyword evidence="2" id="KW-0677">Repeat</keyword>
<dbReference type="Gene3D" id="3.40.250.10">
    <property type="entry name" value="Rhodanese-like domain"/>
    <property type="match status" value="2"/>
</dbReference>
<dbReference type="InterPro" id="IPR001763">
    <property type="entry name" value="Rhodanese-like_dom"/>
</dbReference>
<feature type="domain" description="Rhodanese" evidence="3">
    <location>
        <begin position="164"/>
        <end position="270"/>
    </location>
</feature>
<dbReference type="GO" id="GO:0004792">
    <property type="term" value="F:thiosulfate-cyanide sulfurtransferase activity"/>
    <property type="evidence" value="ECO:0007669"/>
    <property type="project" value="TreeGrafter"/>
</dbReference>
<keyword evidence="1 4" id="KW-0808">Transferase</keyword>
<keyword evidence="6" id="KW-1185">Reference proteome</keyword>
<dbReference type="Proteomes" id="UP000187822">
    <property type="component" value="Chromosome I"/>
</dbReference>
<dbReference type="SUPFAM" id="SSF52821">
    <property type="entry name" value="Rhodanese/Cell cycle control phosphatase"/>
    <property type="match status" value="2"/>
</dbReference>
<dbReference type="CDD" id="cd01449">
    <property type="entry name" value="TST_Repeat_2"/>
    <property type="match status" value="1"/>
</dbReference>
<evidence type="ECO:0000313" key="6">
    <source>
        <dbReference type="Proteomes" id="UP000187822"/>
    </source>
</evidence>
<dbReference type="CDD" id="cd01448">
    <property type="entry name" value="TST_Repeat_1"/>
    <property type="match status" value="1"/>
</dbReference>